<evidence type="ECO:0000256" key="7">
    <source>
        <dbReference type="SAM" id="Phobius"/>
    </source>
</evidence>
<dbReference type="InterPro" id="IPR058533">
    <property type="entry name" value="Cation_efflux_TM"/>
</dbReference>
<dbReference type="EMBL" id="CAACVI010000045">
    <property type="protein sequence ID" value="VEN74863.1"/>
    <property type="molecule type" value="Genomic_DNA"/>
</dbReference>
<dbReference type="Pfam" id="PF01545">
    <property type="entry name" value="Cation_efflux"/>
    <property type="match status" value="1"/>
</dbReference>
<dbReference type="InterPro" id="IPR050291">
    <property type="entry name" value="CDF_Transporter"/>
</dbReference>
<dbReference type="InterPro" id="IPR003731">
    <property type="entry name" value="Di-Nase_FeMo-co_biosynth"/>
</dbReference>
<gene>
    <name evidence="11" type="ORF">EPICR_50140</name>
</gene>
<keyword evidence="5 7" id="KW-1133">Transmembrane helix</keyword>
<feature type="transmembrane region" description="Helical" evidence="7">
    <location>
        <begin position="158"/>
        <end position="177"/>
    </location>
</feature>
<evidence type="ECO:0000256" key="6">
    <source>
        <dbReference type="ARBA" id="ARBA00023136"/>
    </source>
</evidence>
<dbReference type="GO" id="GO:0005886">
    <property type="term" value="C:plasma membrane"/>
    <property type="evidence" value="ECO:0007669"/>
    <property type="project" value="TreeGrafter"/>
</dbReference>
<dbReference type="Pfam" id="PF02579">
    <property type="entry name" value="Nitro_FeMo-Co"/>
    <property type="match status" value="1"/>
</dbReference>
<evidence type="ECO:0000256" key="2">
    <source>
        <dbReference type="ARBA" id="ARBA00008114"/>
    </source>
</evidence>
<evidence type="ECO:0000259" key="10">
    <source>
        <dbReference type="Pfam" id="PF16916"/>
    </source>
</evidence>
<feature type="domain" description="Cation efflux protein cytoplasmic" evidence="10">
    <location>
        <begin position="213"/>
        <end position="286"/>
    </location>
</feature>
<feature type="transmembrane region" description="Helical" evidence="7">
    <location>
        <begin position="45"/>
        <end position="66"/>
    </location>
</feature>
<evidence type="ECO:0000256" key="5">
    <source>
        <dbReference type="ARBA" id="ARBA00022989"/>
    </source>
</evidence>
<evidence type="ECO:0000256" key="4">
    <source>
        <dbReference type="ARBA" id="ARBA00022692"/>
    </source>
</evidence>
<comment type="subcellular location">
    <subcellularLocation>
        <location evidence="1">Membrane</location>
        <topology evidence="1">Multi-pass membrane protein</topology>
    </subcellularLocation>
</comment>
<reference evidence="11" key="1">
    <citation type="submission" date="2019-01" db="EMBL/GenBank/DDBJ databases">
        <authorList>
            <consortium name="Genoscope - CEA"/>
            <person name="William W."/>
        </authorList>
    </citation>
    <scope>NUCLEOTIDE SEQUENCE</scope>
    <source>
        <strain evidence="11">CR-1</strain>
    </source>
</reference>
<dbReference type="GO" id="GO:0015086">
    <property type="term" value="F:cadmium ion transmembrane transporter activity"/>
    <property type="evidence" value="ECO:0007669"/>
    <property type="project" value="TreeGrafter"/>
</dbReference>
<name>A0A484HKA1_9BACT</name>
<dbReference type="GO" id="GO:0015093">
    <property type="term" value="F:ferrous iron transmembrane transporter activity"/>
    <property type="evidence" value="ECO:0007669"/>
    <property type="project" value="TreeGrafter"/>
</dbReference>
<dbReference type="PANTHER" id="PTHR43840:SF15">
    <property type="entry name" value="MITOCHONDRIAL METAL TRANSPORTER 1-RELATED"/>
    <property type="match status" value="1"/>
</dbReference>
<dbReference type="GO" id="GO:0006882">
    <property type="term" value="P:intracellular zinc ion homeostasis"/>
    <property type="evidence" value="ECO:0007669"/>
    <property type="project" value="TreeGrafter"/>
</dbReference>
<dbReference type="InterPro" id="IPR036105">
    <property type="entry name" value="DiNase_FeMo-co_biosyn_sf"/>
</dbReference>
<organism evidence="11">
    <name type="scientific">uncultured Desulfobacteraceae bacterium</name>
    <dbReference type="NCBI Taxonomy" id="218296"/>
    <lineage>
        <taxon>Bacteria</taxon>
        <taxon>Pseudomonadati</taxon>
        <taxon>Thermodesulfobacteriota</taxon>
        <taxon>Desulfobacteria</taxon>
        <taxon>Desulfobacterales</taxon>
        <taxon>Desulfobacteraceae</taxon>
        <taxon>environmental samples</taxon>
    </lineage>
</organism>
<proteinExistence type="inferred from homology"/>
<dbReference type="AlphaFoldDB" id="A0A484HKA1"/>
<evidence type="ECO:0000256" key="1">
    <source>
        <dbReference type="ARBA" id="ARBA00004141"/>
    </source>
</evidence>
<feature type="transmembrane region" description="Helical" evidence="7">
    <location>
        <begin position="17"/>
        <end position="39"/>
    </location>
</feature>
<dbReference type="InterPro" id="IPR036837">
    <property type="entry name" value="Cation_efflux_CTD_sf"/>
</dbReference>
<evidence type="ECO:0000259" key="9">
    <source>
        <dbReference type="Pfam" id="PF02579"/>
    </source>
</evidence>
<dbReference type="InterPro" id="IPR027470">
    <property type="entry name" value="Cation_efflux_CTD"/>
</dbReference>
<evidence type="ECO:0000256" key="3">
    <source>
        <dbReference type="ARBA" id="ARBA00022448"/>
    </source>
</evidence>
<dbReference type="SUPFAM" id="SSF53146">
    <property type="entry name" value="Nitrogenase accessory factor-like"/>
    <property type="match status" value="1"/>
</dbReference>
<feature type="transmembrane region" description="Helical" evidence="7">
    <location>
        <begin position="86"/>
        <end position="107"/>
    </location>
</feature>
<keyword evidence="3" id="KW-0813">Transport</keyword>
<dbReference type="InterPro" id="IPR027469">
    <property type="entry name" value="Cation_efflux_TMD_sf"/>
</dbReference>
<dbReference type="Pfam" id="PF16916">
    <property type="entry name" value="ZT_dimer"/>
    <property type="match status" value="1"/>
</dbReference>
<keyword evidence="6 7" id="KW-0472">Membrane</keyword>
<dbReference type="PANTHER" id="PTHR43840">
    <property type="entry name" value="MITOCHONDRIAL METAL TRANSPORTER 1-RELATED"/>
    <property type="match status" value="1"/>
</dbReference>
<sequence>MPQEILTTEQKEFRRKWVVLISALESLFESGIKIFAAIYTGSAGLLADSIHSAADVAGSFLVWIGVRLAPQKFKRFPFGFYKIENLLALAIGLAILYGAYEILQVFISGGSVLPKNIPVGIAAVLAGMTLDFFWGRFEAKSGRLINSPGIEASGNHTLSDVFSSLVVLIGLAGALFGVNLDRWAALFVALIIVKIGGEIIWDNLKVLLDISLDAEKIKSYSQLLSRQPGVTKVKKISGRNAGSFRFLHLSLGIKAYEIEQAKKIVINLKKALKDSDPAIDQIFIQYTHELPAVLTILIPSEEGGRKVSAHFGDSKTLTILKYDQESGTYTDLTTEPNPFREDDKQRGIKLAHYISDKGIDSVCCQKDLSGKGPGLLLHQLGVDLRRTKINDMEELLGDYFGNTQS</sequence>
<dbReference type="Gene3D" id="3.30.420.130">
    <property type="entry name" value="Dinitrogenase iron-molybdenum cofactor biosynthesis domain"/>
    <property type="match status" value="1"/>
</dbReference>
<dbReference type="SUPFAM" id="SSF161111">
    <property type="entry name" value="Cation efflux protein transmembrane domain-like"/>
    <property type="match status" value="1"/>
</dbReference>
<dbReference type="Gene3D" id="3.30.70.1350">
    <property type="entry name" value="Cation efflux protein, cytoplasmic domain"/>
    <property type="match status" value="1"/>
</dbReference>
<dbReference type="NCBIfam" id="TIGR01297">
    <property type="entry name" value="CDF"/>
    <property type="match status" value="1"/>
</dbReference>
<dbReference type="InterPro" id="IPR002524">
    <property type="entry name" value="Cation_efflux"/>
</dbReference>
<feature type="transmembrane region" description="Helical" evidence="7">
    <location>
        <begin position="119"/>
        <end position="137"/>
    </location>
</feature>
<dbReference type="Gene3D" id="1.20.1510.10">
    <property type="entry name" value="Cation efflux protein transmembrane domain"/>
    <property type="match status" value="1"/>
</dbReference>
<feature type="domain" description="Cation efflux protein transmembrane" evidence="8">
    <location>
        <begin position="21"/>
        <end position="208"/>
    </location>
</feature>
<keyword evidence="4 7" id="KW-0812">Transmembrane</keyword>
<evidence type="ECO:0000259" key="8">
    <source>
        <dbReference type="Pfam" id="PF01545"/>
    </source>
</evidence>
<accession>A0A484HKA1</accession>
<protein>
    <submittedName>
        <fullName evidence="11">Uncharacterized protein</fullName>
    </submittedName>
</protein>
<feature type="domain" description="Dinitrogenase iron-molybdenum cofactor biosynthesis" evidence="9">
    <location>
        <begin position="304"/>
        <end position="397"/>
    </location>
</feature>
<comment type="similarity">
    <text evidence="2">Belongs to the cation diffusion facilitator (CDF) transporter (TC 2.A.4) family.</text>
</comment>
<evidence type="ECO:0000313" key="11">
    <source>
        <dbReference type="EMBL" id="VEN74863.1"/>
    </source>
</evidence>
<dbReference type="GO" id="GO:0015341">
    <property type="term" value="F:zinc efflux antiporter activity"/>
    <property type="evidence" value="ECO:0007669"/>
    <property type="project" value="TreeGrafter"/>
</dbReference>